<name>A0AAD0YVP6_CHRID</name>
<dbReference type="AlphaFoldDB" id="A0AAD0YVP6"/>
<keyword evidence="2" id="KW-0547">Nucleotide-binding</keyword>
<proteinExistence type="predicted"/>
<protein>
    <submittedName>
        <fullName evidence="2">ATP-binding protein</fullName>
    </submittedName>
</protein>
<evidence type="ECO:0000313" key="2">
    <source>
        <dbReference type="EMBL" id="AZB19230.1"/>
    </source>
</evidence>
<gene>
    <name evidence="2" type="ORF">EG352_16345</name>
</gene>
<reference evidence="2 3" key="1">
    <citation type="submission" date="2018-11" db="EMBL/GenBank/DDBJ databases">
        <title>Proposal to divide the Flavobacteriaceae and reorganize its genera based on Amino Acid Identity values calculated from whole genome sequences.</title>
        <authorList>
            <person name="Nicholson A.C."/>
            <person name="Gulvik C.A."/>
            <person name="Whitney A.M."/>
            <person name="Humrighouse B.W."/>
            <person name="Bell M."/>
            <person name="Holmes B."/>
            <person name="Steigerwalt A.G."/>
            <person name="Villarma A."/>
            <person name="Sheth M."/>
            <person name="Batra D."/>
            <person name="Pryor J."/>
            <person name="Bernardet J.-F."/>
            <person name="Hugo C."/>
            <person name="Kampfer P."/>
            <person name="Newman J."/>
            <person name="McQuiston J.R."/>
        </authorList>
    </citation>
    <scope>NUCLEOTIDE SEQUENCE [LARGE SCALE GENOMIC DNA]</scope>
    <source>
        <strain evidence="2 3">H5559</strain>
    </source>
</reference>
<dbReference type="Pfam" id="PF22740">
    <property type="entry name" value="PapZ_C"/>
    <property type="match status" value="1"/>
</dbReference>
<dbReference type="PANTHER" id="PTHR30448:SF0">
    <property type="entry name" value="RNASE ADAPTER PROTEIN RAPZ"/>
    <property type="match status" value="1"/>
</dbReference>
<feature type="domain" description="RapZ C-terminal" evidence="1">
    <location>
        <begin position="12"/>
        <end position="138"/>
    </location>
</feature>
<evidence type="ECO:0000259" key="1">
    <source>
        <dbReference type="Pfam" id="PF22740"/>
    </source>
</evidence>
<dbReference type="GO" id="GO:0005524">
    <property type="term" value="F:ATP binding"/>
    <property type="evidence" value="ECO:0007669"/>
    <property type="project" value="UniProtKB-KW"/>
</dbReference>
<dbReference type="PANTHER" id="PTHR30448">
    <property type="entry name" value="RNASE ADAPTER PROTEIN RAPZ"/>
    <property type="match status" value="1"/>
</dbReference>
<dbReference type="InterPro" id="IPR005337">
    <property type="entry name" value="RapZ-like"/>
</dbReference>
<dbReference type="InterPro" id="IPR053931">
    <property type="entry name" value="RapZ_C"/>
</dbReference>
<dbReference type="EMBL" id="CP033930">
    <property type="protein sequence ID" value="AZB19230.1"/>
    <property type="molecule type" value="Genomic_DNA"/>
</dbReference>
<evidence type="ECO:0000313" key="3">
    <source>
        <dbReference type="Proteomes" id="UP000269015"/>
    </source>
</evidence>
<sequence>MVLKNKKKKMLHIDIHSFSYKKGGIPKDQSGNGGGFAFDCRGILNPGRIEEYKSQTGNDIGVQEYLETQTEMPKFLELVKSIISINIEDYLARGFENLQINFGCTGGQHRSVYSAIKIAEFIKEKYPEGTEVTLSHDEQPQLNIK</sequence>
<keyword evidence="2" id="KW-0067">ATP-binding</keyword>
<organism evidence="2 3">
    <name type="scientific">Chryseobacterium indologenes</name>
    <name type="common">Flavobacterium indologenes</name>
    <dbReference type="NCBI Taxonomy" id="253"/>
    <lineage>
        <taxon>Bacteria</taxon>
        <taxon>Pseudomonadati</taxon>
        <taxon>Bacteroidota</taxon>
        <taxon>Flavobacteriia</taxon>
        <taxon>Flavobacteriales</taxon>
        <taxon>Weeksellaceae</taxon>
        <taxon>Chryseobacterium group</taxon>
        <taxon>Chryseobacterium</taxon>
    </lineage>
</organism>
<dbReference type="Proteomes" id="UP000269015">
    <property type="component" value="Chromosome"/>
</dbReference>
<accession>A0AAD0YVP6</accession>